<evidence type="ECO:0000256" key="4">
    <source>
        <dbReference type="ARBA" id="ARBA00023022"/>
    </source>
</evidence>
<keyword evidence="4" id="KW-0044">Antibiotic</keyword>
<keyword evidence="3" id="KW-0425">Lantibiotic</keyword>
<dbReference type="GO" id="GO:0005102">
    <property type="term" value="F:signaling receptor binding"/>
    <property type="evidence" value="ECO:0007669"/>
    <property type="project" value="UniProtKB-KW"/>
</dbReference>
<name>A0AAW4U091_BIFBR</name>
<dbReference type="GO" id="GO:0005576">
    <property type="term" value="C:extracellular region"/>
    <property type="evidence" value="ECO:0007669"/>
    <property type="project" value="InterPro"/>
</dbReference>
<dbReference type="RefSeq" id="WP_143724362.1">
    <property type="nucleotide sequence ID" value="NZ_JAHOCE010000030.1"/>
</dbReference>
<dbReference type="GO" id="GO:0031640">
    <property type="term" value="P:killing of cells of another organism"/>
    <property type="evidence" value="ECO:0007669"/>
    <property type="project" value="UniProtKB-KW"/>
</dbReference>
<evidence type="ECO:0000256" key="1">
    <source>
        <dbReference type="ARBA" id="ARBA00009379"/>
    </source>
</evidence>
<dbReference type="Proteomes" id="UP001198148">
    <property type="component" value="Unassembled WGS sequence"/>
</dbReference>
<dbReference type="GO" id="GO:0042742">
    <property type="term" value="P:defense response to bacterium"/>
    <property type="evidence" value="ECO:0007669"/>
    <property type="project" value="UniProtKB-KW"/>
</dbReference>
<reference evidence="6" key="1">
    <citation type="submission" date="2021-10" db="EMBL/GenBank/DDBJ databases">
        <title>Collection of gut derived symbiotic bacterial strains cultured from healthy donors.</title>
        <authorList>
            <person name="Lin H."/>
            <person name="Littmann E."/>
            <person name="Claire K."/>
            <person name="Pamer E."/>
        </authorList>
    </citation>
    <scope>NUCLEOTIDE SEQUENCE</scope>
    <source>
        <strain evidence="6">MSK.23.105</strain>
    </source>
</reference>
<gene>
    <name evidence="6" type="ORF">LIP63_09375</name>
</gene>
<sequence length="55" mass="5760">MATFDLDTHVEETEGDARPLITSKFMCTPGCPTGGLACFTSQCTNGCSFTGGSKH</sequence>
<evidence type="ECO:0000313" key="6">
    <source>
        <dbReference type="EMBL" id="MCB5645570.1"/>
    </source>
</evidence>
<comment type="similarity">
    <text evidence="1">Belongs to the type A lantibiotic family.</text>
</comment>
<keyword evidence="5" id="KW-0078">Bacteriocin</keyword>
<dbReference type="NCBIfam" id="TIGR03731">
    <property type="entry name" value="lantibio_gallid"/>
    <property type="match status" value="1"/>
</dbReference>
<dbReference type="Pfam" id="PF02052">
    <property type="entry name" value="Gallidermin"/>
    <property type="match status" value="1"/>
</dbReference>
<evidence type="ECO:0000256" key="3">
    <source>
        <dbReference type="ARBA" id="ARBA00022789"/>
    </source>
</evidence>
<organism evidence="6 7">
    <name type="scientific">Bifidobacterium breve</name>
    <dbReference type="NCBI Taxonomy" id="1685"/>
    <lineage>
        <taxon>Bacteria</taxon>
        <taxon>Bacillati</taxon>
        <taxon>Actinomycetota</taxon>
        <taxon>Actinomycetes</taxon>
        <taxon>Bifidobacteriales</taxon>
        <taxon>Bifidobacteriaceae</taxon>
        <taxon>Bifidobacterium</taxon>
    </lineage>
</organism>
<dbReference type="AlphaFoldDB" id="A0AAW4U091"/>
<accession>A0AAW4U091</accession>
<proteinExistence type="inferred from homology"/>
<dbReference type="EMBL" id="JAJBPF010000028">
    <property type="protein sequence ID" value="MCB5645570.1"/>
    <property type="molecule type" value="Genomic_DNA"/>
</dbReference>
<evidence type="ECO:0000256" key="2">
    <source>
        <dbReference type="ARBA" id="ARBA00022529"/>
    </source>
</evidence>
<evidence type="ECO:0000313" key="7">
    <source>
        <dbReference type="Proteomes" id="UP001198148"/>
    </source>
</evidence>
<comment type="caution">
    <text evidence="6">The sequence shown here is derived from an EMBL/GenBank/DDBJ whole genome shotgun (WGS) entry which is preliminary data.</text>
</comment>
<evidence type="ECO:0000256" key="5">
    <source>
        <dbReference type="ARBA" id="ARBA00023048"/>
    </source>
</evidence>
<protein>
    <submittedName>
        <fullName evidence="6">Gallidermin/nisin family lantibiotic</fullName>
    </submittedName>
</protein>
<keyword evidence="2" id="KW-0929">Antimicrobial</keyword>
<dbReference type="InterPro" id="IPR006079">
    <property type="entry name" value="Lantibiotic_typ-A_Bacillales"/>
</dbReference>